<dbReference type="SMART" id="SM00973">
    <property type="entry name" value="Sec63"/>
    <property type="match status" value="1"/>
</dbReference>
<dbReference type="Gene3D" id="6.10.140.2220">
    <property type="match status" value="1"/>
</dbReference>
<evidence type="ECO:0000313" key="18">
    <source>
        <dbReference type="EMBL" id="KAF5336913.1"/>
    </source>
</evidence>
<evidence type="ECO:0000259" key="15">
    <source>
        <dbReference type="PROSITE" id="PS50076"/>
    </source>
</evidence>
<sequence>MAAYEYDEGGVMATYFLITFLALILVPFTLSSFGGAPDKITHGCECDACVEQRTRAKKLEGGSLLAPRLSKKAYALATGWAIFALAVYRASKMKGTSSVYDPFEILGIASSASEKEIKSHFKKLSRMYHPDKVKETAELTIEAIQDRFVSITKAYKSLTDETIRKNWLEWNNPDGPQTTSMGIALPPWIVESKNNVWVLGVYVLLFGGALPLLVGRWWFGNRQKTKDGINARSAAAFFKSITEEATTEEVVSALGKAYEWELPAPKNVQALDAELAELDKTISQKVGQQYAEVKRLAKDANGDLHESRRRALILIYAHLTRLPIASPALQTEQRQVILQTPLLLNALLNVSTARNWLVPTLSVMRLNSYLAQALPLNAPPRVRLTQLPGVSKADIDALTPRPREMIEVLSALQEKGDARAGQVQKAIQKWGRVEIVDAVFKVIGERIITPSSIIFLVVKLRLVPPGTSTEKKDLSVDETKRVAAANEKKDEEFLLTKGDAEDVPKGKTTGWAHAPRWPTARKPTWWLVLGDEKQGRVVVPPIRISDIPYADSESERDYRTYKIQFQGPPSTGVFTWKVFVVSDTYVAEEANRDITLKIEDAVADNEPSEDEISEPDEDSLAGQMAAMRGGQVKKKGEESEEESDLLERRRQKCRQLLAETNTPPISLEEAADTIVRVLEDPAGQFACGLKLNSAVEKLFHAMRQEGSDSQKMKVIESKAKRFVESYPNVVRAAVKFVTKKQTPADHSYMVDNLVVCRCDRSDRIGYARMHDSFHYGVRVLLPGKWLSVYASVAFLTDMMAIALNGLSRGRFRREKSGIPAKNQPWPQGLDDLLPYGFADSVDGLDLWASHTDYGNIILKLAGSIIQHEPKFAAAIMSKGPDYTFGIHRPAQHIARAMDEYDVATAFPDRLAKSDHSWFTYPIKYVFTFTNVLKLGGMSQYMNMLATGGKLFFRPVLLRALTVFSLPSMVIRYPEEFSNVNLLLAQINGRQQDALWCAETLTVPINECYYILQNTCRGGCCNIACPTPDAEPKKCANCGLMKYCSRQCQTDAWNHPTHPHKGLCRKIKSLKEQLGRNSWDFLKGGLFRGAELDALLKKKRINPSSVMEIALEIAAIQSLQYGHRERQ</sequence>
<accession>A0A8H5FHS4</accession>
<dbReference type="Gene3D" id="2.170.270.10">
    <property type="entry name" value="SET domain"/>
    <property type="match status" value="1"/>
</dbReference>
<organism evidence="18 19">
    <name type="scientific">Ephemerocybe angulata</name>
    <dbReference type="NCBI Taxonomy" id="980116"/>
    <lineage>
        <taxon>Eukaryota</taxon>
        <taxon>Fungi</taxon>
        <taxon>Dikarya</taxon>
        <taxon>Basidiomycota</taxon>
        <taxon>Agaricomycotina</taxon>
        <taxon>Agaricomycetes</taxon>
        <taxon>Agaricomycetidae</taxon>
        <taxon>Agaricales</taxon>
        <taxon>Agaricineae</taxon>
        <taxon>Psathyrellaceae</taxon>
        <taxon>Ephemerocybe</taxon>
    </lineage>
</organism>
<dbReference type="SUPFAM" id="SSF81296">
    <property type="entry name" value="E set domains"/>
    <property type="match status" value="1"/>
</dbReference>
<keyword evidence="19" id="KW-1185">Reference proteome</keyword>
<evidence type="ECO:0000256" key="9">
    <source>
        <dbReference type="ARBA" id="ARBA00022989"/>
    </source>
</evidence>
<feature type="region of interest" description="Disordered" evidence="13">
    <location>
        <begin position="627"/>
        <end position="648"/>
    </location>
</feature>
<evidence type="ECO:0000256" key="8">
    <source>
        <dbReference type="ARBA" id="ARBA00022927"/>
    </source>
</evidence>
<dbReference type="Pfam" id="PF00226">
    <property type="entry name" value="DnaJ"/>
    <property type="match status" value="1"/>
</dbReference>
<proteinExistence type="predicted"/>
<comment type="subcellular location">
    <subcellularLocation>
        <location evidence="1">Endoplasmic reticulum membrane</location>
        <topology evidence="1">Multi-pass membrane protein</topology>
    </subcellularLocation>
</comment>
<keyword evidence="6" id="KW-0256">Endoplasmic reticulum</keyword>
<dbReference type="PANTHER" id="PTHR24075">
    <property type="entry name" value="SEC63 DOMAIN-CONTAINING"/>
    <property type="match status" value="1"/>
</dbReference>
<feature type="domain" description="4Fe-4S ferredoxin-type" evidence="17">
    <location>
        <begin position="1025"/>
        <end position="1057"/>
    </location>
</feature>
<dbReference type="Gene3D" id="1.10.220.160">
    <property type="match status" value="1"/>
</dbReference>
<keyword evidence="8" id="KW-0653">Protein transport</keyword>
<evidence type="ECO:0000256" key="13">
    <source>
        <dbReference type="SAM" id="MobiDB-lite"/>
    </source>
</evidence>
<dbReference type="InterPro" id="IPR017896">
    <property type="entry name" value="4Fe4S_Fe-S-bd"/>
</dbReference>
<evidence type="ECO:0000256" key="5">
    <source>
        <dbReference type="ARBA" id="ARBA00022771"/>
    </source>
</evidence>
<evidence type="ECO:0000259" key="17">
    <source>
        <dbReference type="PROSITE" id="PS51379"/>
    </source>
</evidence>
<dbReference type="SUPFAM" id="SSF158702">
    <property type="entry name" value="Sec63 N-terminal domain-like"/>
    <property type="match status" value="1"/>
</dbReference>
<evidence type="ECO:0000256" key="4">
    <source>
        <dbReference type="ARBA" id="ARBA00022723"/>
    </source>
</evidence>
<evidence type="ECO:0000256" key="3">
    <source>
        <dbReference type="ARBA" id="ARBA00022692"/>
    </source>
</evidence>
<keyword evidence="5 12" id="KW-0863">Zinc-finger</keyword>
<dbReference type="GO" id="GO:0003723">
    <property type="term" value="F:RNA binding"/>
    <property type="evidence" value="ECO:0007669"/>
    <property type="project" value="TreeGrafter"/>
</dbReference>
<dbReference type="GO" id="GO:0006620">
    <property type="term" value="P:post-translational protein targeting to endoplasmic reticulum membrane"/>
    <property type="evidence" value="ECO:0007669"/>
    <property type="project" value="TreeGrafter"/>
</dbReference>
<dbReference type="FunFam" id="1.10.287.110:FF:000039">
    <property type="entry name" value="Protein translocation complex component (Npl1)"/>
    <property type="match status" value="1"/>
</dbReference>
<gene>
    <name evidence="18" type="ORF">D9611_003023</name>
</gene>
<reference evidence="18 19" key="1">
    <citation type="journal article" date="2020" name="ISME J.">
        <title>Uncovering the hidden diversity of litter-decomposition mechanisms in mushroom-forming fungi.</title>
        <authorList>
            <person name="Floudas D."/>
            <person name="Bentzer J."/>
            <person name="Ahren D."/>
            <person name="Johansson T."/>
            <person name="Persson P."/>
            <person name="Tunlid A."/>
        </authorList>
    </citation>
    <scope>NUCLEOTIDE SEQUENCE [LARGE SCALE GENOMIC DNA]</scope>
    <source>
        <strain evidence="18 19">CBS 175.51</strain>
    </source>
</reference>
<comment type="caution">
    <text evidence="18">The sequence shown here is derived from an EMBL/GenBank/DDBJ whole genome shotgun (WGS) entry which is preliminary data.</text>
</comment>
<evidence type="ECO:0000256" key="10">
    <source>
        <dbReference type="ARBA" id="ARBA00023136"/>
    </source>
</evidence>
<feature type="transmembrane region" description="Helical" evidence="14">
    <location>
        <begin position="73"/>
        <end position="90"/>
    </location>
</feature>
<dbReference type="GO" id="GO:0008320">
    <property type="term" value="F:protein transmembrane transporter activity"/>
    <property type="evidence" value="ECO:0007669"/>
    <property type="project" value="TreeGrafter"/>
</dbReference>
<feature type="domain" description="J" evidence="15">
    <location>
        <begin position="101"/>
        <end position="171"/>
    </location>
</feature>
<evidence type="ECO:0000256" key="12">
    <source>
        <dbReference type="PROSITE-ProRule" id="PRU00134"/>
    </source>
</evidence>
<dbReference type="CDD" id="cd06257">
    <property type="entry name" value="DnaJ"/>
    <property type="match status" value="1"/>
</dbReference>
<dbReference type="PRINTS" id="PR00625">
    <property type="entry name" value="JDOMAIN"/>
</dbReference>
<dbReference type="PANTHER" id="PTHR24075:SF0">
    <property type="entry name" value="TRANSLOCATION PROTEIN SEC63 HOMOLOG"/>
    <property type="match status" value="1"/>
</dbReference>
<dbReference type="PROSITE" id="PS51379">
    <property type="entry name" value="4FE4S_FER_2"/>
    <property type="match status" value="1"/>
</dbReference>
<dbReference type="EMBL" id="JAACJK010000057">
    <property type="protein sequence ID" value="KAF5336913.1"/>
    <property type="molecule type" value="Genomic_DNA"/>
</dbReference>
<dbReference type="InterPro" id="IPR004179">
    <property type="entry name" value="Sec63-dom"/>
</dbReference>
<dbReference type="InterPro" id="IPR035892">
    <property type="entry name" value="C2_domain_sf"/>
</dbReference>
<dbReference type="Proteomes" id="UP000541558">
    <property type="component" value="Unassembled WGS sequence"/>
</dbReference>
<evidence type="ECO:0000256" key="14">
    <source>
        <dbReference type="SAM" id="Phobius"/>
    </source>
</evidence>
<feature type="transmembrane region" description="Helical" evidence="14">
    <location>
        <begin position="12"/>
        <end position="30"/>
    </location>
</feature>
<dbReference type="GO" id="GO:0006614">
    <property type="term" value="P:SRP-dependent cotranslational protein targeting to membrane"/>
    <property type="evidence" value="ECO:0007669"/>
    <property type="project" value="TreeGrafter"/>
</dbReference>
<keyword evidence="2" id="KW-0813">Transport</keyword>
<dbReference type="PROSITE" id="PS50076">
    <property type="entry name" value="DNAJ_2"/>
    <property type="match status" value="1"/>
</dbReference>
<evidence type="ECO:0000256" key="11">
    <source>
        <dbReference type="ARBA" id="ARBA00023186"/>
    </source>
</evidence>
<dbReference type="SUPFAM" id="SSF144232">
    <property type="entry name" value="HIT/MYND zinc finger-like"/>
    <property type="match status" value="1"/>
</dbReference>
<evidence type="ECO:0000259" key="16">
    <source>
        <dbReference type="PROSITE" id="PS50865"/>
    </source>
</evidence>
<dbReference type="OrthoDB" id="1734229at2759"/>
<keyword evidence="3 14" id="KW-0812">Transmembrane</keyword>
<dbReference type="InterPro" id="IPR001623">
    <property type="entry name" value="DnaJ_domain"/>
</dbReference>
<feature type="transmembrane region" description="Helical" evidence="14">
    <location>
        <begin position="196"/>
        <end position="219"/>
    </location>
</feature>
<dbReference type="Gene3D" id="2.60.40.150">
    <property type="entry name" value="C2 domain"/>
    <property type="match status" value="1"/>
</dbReference>
<dbReference type="Pfam" id="PF02889">
    <property type="entry name" value="Sec63"/>
    <property type="match status" value="1"/>
</dbReference>
<dbReference type="Gene3D" id="1.10.287.110">
    <property type="entry name" value="DnaJ domain"/>
    <property type="match status" value="1"/>
</dbReference>
<evidence type="ECO:0000256" key="1">
    <source>
        <dbReference type="ARBA" id="ARBA00004477"/>
    </source>
</evidence>
<name>A0A8H5FHS4_9AGAR</name>
<dbReference type="GO" id="GO:0008270">
    <property type="term" value="F:zinc ion binding"/>
    <property type="evidence" value="ECO:0007669"/>
    <property type="project" value="UniProtKB-KW"/>
</dbReference>
<dbReference type="InterPro" id="IPR036869">
    <property type="entry name" value="J_dom_sf"/>
</dbReference>
<keyword evidence="9 14" id="KW-1133">Transmembrane helix</keyword>
<dbReference type="Gene3D" id="1.10.3380.10">
    <property type="entry name" value="Sec63 N-terminal domain-like domain"/>
    <property type="match status" value="1"/>
</dbReference>
<dbReference type="InterPro" id="IPR002893">
    <property type="entry name" value="Znf_MYND"/>
</dbReference>
<dbReference type="GO" id="GO:0031207">
    <property type="term" value="C:Sec62/Sec63 complex"/>
    <property type="evidence" value="ECO:0007669"/>
    <property type="project" value="TreeGrafter"/>
</dbReference>
<keyword evidence="4" id="KW-0479">Metal-binding</keyword>
<dbReference type="InterPro" id="IPR014756">
    <property type="entry name" value="Ig_E-set"/>
</dbReference>
<keyword evidence="10 14" id="KW-0472">Membrane</keyword>
<dbReference type="SMART" id="SM00271">
    <property type="entry name" value="DnaJ"/>
    <property type="match status" value="1"/>
</dbReference>
<dbReference type="PROSITE" id="PS50865">
    <property type="entry name" value="ZF_MYND_2"/>
    <property type="match status" value="1"/>
</dbReference>
<feature type="domain" description="MYND-type" evidence="16">
    <location>
        <begin position="1021"/>
        <end position="1063"/>
    </location>
</feature>
<evidence type="ECO:0000313" key="19">
    <source>
        <dbReference type="Proteomes" id="UP000541558"/>
    </source>
</evidence>
<evidence type="ECO:0000256" key="2">
    <source>
        <dbReference type="ARBA" id="ARBA00022448"/>
    </source>
</evidence>
<dbReference type="AlphaFoldDB" id="A0A8H5FHS4"/>
<protein>
    <recommendedName>
        <fullName evidence="20">J domain-containing protein</fullName>
    </recommendedName>
</protein>
<keyword evidence="11" id="KW-0143">Chaperone</keyword>
<evidence type="ECO:0008006" key="20">
    <source>
        <dbReference type="Google" id="ProtNLM"/>
    </source>
</evidence>
<evidence type="ECO:0000256" key="7">
    <source>
        <dbReference type="ARBA" id="ARBA00022833"/>
    </source>
</evidence>
<evidence type="ECO:0000256" key="6">
    <source>
        <dbReference type="ARBA" id="ARBA00022824"/>
    </source>
</evidence>
<dbReference type="SUPFAM" id="SSF46565">
    <property type="entry name" value="Chaperone J-domain"/>
    <property type="match status" value="1"/>
</dbReference>
<dbReference type="InterPro" id="IPR046341">
    <property type="entry name" value="SET_dom_sf"/>
</dbReference>
<keyword evidence="7" id="KW-0862">Zinc</keyword>